<keyword evidence="1" id="KW-0732">Signal</keyword>
<protein>
    <recommendedName>
        <fullName evidence="2">Calcineurin-like phosphoesterase domain-containing protein</fullName>
    </recommendedName>
</protein>
<dbReference type="PANTHER" id="PTHR22953">
    <property type="entry name" value="ACID PHOSPHATASE RELATED"/>
    <property type="match status" value="1"/>
</dbReference>
<sequence length="361" mass="38872">MTSGAVPRSVTTGEVCASGAKWMRIRFAELSLHGNDSVTLTGSASGTFTLTSAHWPGKAFHTRAFEGDCVRVTPRFADSASRYSIDYYQSSTRELAQATSTVAAVGDLCGSSCDQTAAVVKNLNAQALVLAGDNAYESGSLSEYRQRYDPNFGQFRSIVHPTPGNHEYKTSSAAGYFDYFGALAGERGKGYYSFDVGDWHFVALNSNISRTASSTQVAWLKKDLAASTKPCTAAYWHHPRFSRGDHGDNTSITPFFEALYNAKADLVVVGHDHNYQRFALSKPNGARDDANGVRQLLVGTGGRGFYSYDMNSAAVQEAGNADTFGVAKLTLTATGYRHDFVPVAGRTYTDTVSGKCHKATG</sequence>
<proteinExistence type="predicted"/>
<dbReference type="EMBL" id="CP012752">
    <property type="protein sequence ID" value="ALG11968.1"/>
    <property type="molecule type" value="Genomic_DNA"/>
</dbReference>
<dbReference type="KEGG" id="kphy:AOZ06_38435"/>
<keyword evidence="4" id="KW-1185">Reference proteome</keyword>
<dbReference type="Proteomes" id="UP000063699">
    <property type="component" value="Chromosome"/>
</dbReference>
<dbReference type="Pfam" id="PF00149">
    <property type="entry name" value="Metallophos"/>
    <property type="match status" value="1"/>
</dbReference>
<name>A0A0N9IBT3_9PSEU</name>
<dbReference type="PANTHER" id="PTHR22953:SF153">
    <property type="entry name" value="PURPLE ACID PHOSPHATASE"/>
    <property type="match status" value="1"/>
</dbReference>
<organism evidence="3 4">
    <name type="scientific">Kibdelosporangium phytohabitans</name>
    <dbReference type="NCBI Taxonomy" id="860235"/>
    <lineage>
        <taxon>Bacteria</taxon>
        <taxon>Bacillati</taxon>
        <taxon>Actinomycetota</taxon>
        <taxon>Actinomycetes</taxon>
        <taxon>Pseudonocardiales</taxon>
        <taxon>Pseudonocardiaceae</taxon>
        <taxon>Kibdelosporangium</taxon>
    </lineage>
</organism>
<reference evidence="3 4" key="1">
    <citation type="submission" date="2015-07" db="EMBL/GenBank/DDBJ databases">
        <title>Genome sequencing of Kibdelosporangium phytohabitans.</title>
        <authorList>
            <person name="Qin S."/>
            <person name="Xing K."/>
        </authorList>
    </citation>
    <scope>NUCLEOTIDE SEQUENCE [LARGE SCALE GENOMIC DNA]</scope>
    <source>
        <strain evidence="3 4">KLBMP1111</strain>
    </source>
</reference>
<dbReference type="AlphaFoldDB" id="A0A0N9IBT3"/>
<evidence type="ECO:0000259" key="2">
    <source>
        <dbReference type="Pfam" id="PF00149"/>
    </source>
</evidence>
<evidence type="ECO:0000256" key="1">
    <source>
        <dbReference type="ARBA" id="ARBA00022729"/>
    </source>
</evidence>
<evidence type="ECO:0000313" key="3">
    <source>
        <dbReference type="EMBL" id="ALG11968.1"/>
    </source>
</evidence>
<dbReference type="InterPro" id="IPR039331">
    <property type="entry name" value="PAPs-like"/>
</dbReference>
<dbReference type="GO" id="GO:0003993">
    <property type="term" value="F:acid phosphatase activity"/>
    <property type="evidence" value="ECO:0007669"/>
    <property type="project" value="InterPro"/>
</dbReference>
<dbReference type="Gene3D" id="3.60.21.10">
    <property type="match status" value="1"/>
</dbReference>
<accession>A0A0N9IBT3</accession>
<gene>
    <name evidence="3" type="ORF">AOZ06_38435</name>
</gene>
<dbReference type="InterPro" id="IPR004843">
    <property type="entry name" value="Calcineurin-like_PHP"/>
</dbReference>
<evidence type="ECO:0000313" key="4">
    <source>
        <dbReference type="Proteomes" id="UP000063699"/>
    </source>
</evidence>
<dbReference type="SUPFAM" id="SSF56300">
    <property type="entry name" value="Metallo-dependent phosphatases"/>
    <property type="match status" value="1"/>
</dbReference>
<feature type="domain" description="Calcineurin-like phosphoesterase" evidence="2">
    <location>
        <begin position="101"/>
        <end position="275"/>
    </location>
</feature>
<dbReference type="STRING" id="860235.AOZ06_38435"/>
<dbReference type="InterPro" id="IPR029052">
    <property type="entry name" value="Metallo-depent_PP-like"/>
</dbReference>